<dbReference type="InterPro" id="IPR029058">
    <property type="entry name" value="AB_hydrolase_fold"/>
</dbReference>
<dbReference type="Proteomes" id="UP000022447">
    <property type="component" value="Unassembled WGS sequence"/>
</dbReference>
<dbReference type="SUPFAM" id="SSF53474">
    <property type="entry name" value="alpha/beta-Hydrolases"/>
    <property type="match status" value="1"/>
</dbReference>
<protein>
    <recommendedName>
        <fullName evidence="3">Hydrolase</fullName>
    </recommendedName>
</protein>
<organism evidence="1 2">
    <name type="scientific">Roseivivax halodurans JCM 10272</name>
    <dbReference type="NCBI Taxonomy" id="1449350"/>
    <lineage>
        <taxon>Bacteria</taxon>
        <taxon>Pseudomonadati</taxon>
        <taxon>Pseudomonadota</taxon>
        <taxon>Alphaproteobacteria</taxon>
        <taxon>Rhodobacterales</taxon>
        <taxon>Roseobacteraceae</taxon>
        <taxon>Roseivivax</taxon>
    </lineage>
</organism>
<dbReference type="eggNOG" id="COG1073">
    <property type="taxonomic scope" value="Bacteria"/>
</dbReference>
<evidence type="ECO:0000313" key="2">
    <source>
        <dbReference type="Proteomes" id="UP000022447"/>
    </source>
</evidence>
<dbReference type="EMBL" id="JALZ01000045">
    <property type="protein sequence ID" value="ETX12911.1"/>
    <property type="molecule type" value="Genomic_DNA"/>
</dbReference>
<comment type="caution">
    <text evidence="1">The sequence shown here is derived from an EMBL/GenBank/DDBJ whole genome shotgun (WGS) entry which is preliminary data.</text>
</comment>
<dbReference type="Gene3D" id="3.40.50.1820">
    <property type="entry name" value="alpha/beta hydrolase"/>
    <property type="match status" value="1"/>
</dbReference>
<keyword evidence="2" id="KW-1185">Reference proteome</keyword>
<evidence type="ECO:0008006" key="3">
    <source>
        <dbReference type="Google" id="ProtNLM"/>
    </source>
</evidence>
<dbReference type="PATRIC" id="fig|1449350.3.peg.3907"/>
<name>X7ECM1_9RHOB</name>
<sequence>MTAETFQSSSIDRLRVASSAGTVQARVIRPLLVGRRPLLVLHGISRNARELTRLFREEAERTGRPVIVPHFKQKDWPHFQRPSAAARPDQAILELLNVIAATHPEYGRNFDVFGHSGGAQLAHRLAMLYPQRFGTVSLAAAGWYCLPDESMPYPYGLAPGEMKDAVDWIRRKRAGLDAYLRLSLRIYVGDEDIERDEALRTGAALDAGQGRTRRDRAHAYARAVRAAAERRGIAPDVTMTELPGCHHDVEQSITEGGLARLVTGPAPVGFGRTLS</sequence>
<dbReference type="STRING" id="1449350.OCH239_15345"/>
<reference evidence="1 2" key="1">
    <citation type="submission" date="2014-01" db="EMBL/GenBank/DDBJ databases">
        <title>Roseivivax halodurans JCM 10272 Genome Sequencing.</title>
        <authorList>
            <person name="Lai Q."/>
            <person name="Li G."/>
            <person name="Shao Z."/>
        </authorList>
    </citation>
    <scope>NUCLEOTIDE SEQUENCE [LARGE SCALE GENOMIC DNA]</scope>
    <source>
        <strain evidence="1 2">JCM 10272</strain>
    </source>
</reference>
<gene>
    <name evidence="1" type="ORF">OCH239_15345</name>
</gene>
<accession>X7ECM1</accession>
<dbReference type="AlphaFoldDB" id="X7ECM1"/>
<proteinExistence type="predicted"/>
<evidence type="ECO:0000313" key="1">
    <source>
        <dbReference type="EMBL" id="ETX12911.1"/>
    </source>
</evidence>